<dbReference type="AlphaFoldDB" id="A0AA38PKM7"/>
<reference evidence="1" key="1">
    <citation type="submission" date="2022-08" db="EMBL/GenBank/DDBJ databases">
        <authorList>
            <consortium name="DOE Joint Genome Institute"/>
            <person name="Min B."/>
            <person name="Riley R."/>
            <person name="Sierra-Patev S."/>
            <person name="Naranjo-Ortiz M."/>
            <person name="Looney B."/>
            <person name="Konkel Z."/>
            <person name="Slot J.C."/>
            <person name="Sakamoto Y."/>
            <person name="Steenwyk J.L."/>
            <person name="Rokas A."/>
            <person name="Carro J."/>
            <person name="Camarero S."/>
            <person name="Ferreira P."/>
            <person name="Molpeceres G."/>
            <person name="Ruiz-Duenas F.J."/>
            <person name="Serrano A."/>
            <person name="Henrissat B."/>
            <person name="Drula E."/>
            <person name="Hughes K.W."/>
            <person name="Mata J.L."/>
            <person name="Ishikawa N.K."/>
            <person name="Vargas-Isla R."/>
            <person name="Ushijima S."/>
            <person name="Smith C.A."/>
            <person name="Ahrendt S."/>
            <person name="Andreopoulos W."/>
            <person name="He G."/>
            <person name="Labutti K."/>
            <person name="Lipzen A."/>
            <person name="Ng V."/>
            <person name="Sandor L."/>
            <person name="Barry K."/>
            <person name="Martinez A.T."/>
            <person name="Xiao Y."/>
            <person name="Gibbons J.G."/>
            <person name="Terashima K."/>
            <person name="Hibbett D.S."/>
            <person name="Grigoriev I.V."/>
        </authorList>
    </citation>
    <scope>NUCLEOTIDE SEQUENCE</scope>
    <source>
        <strain evidence="1">TFB9207</strain>
    </source>
</reference>
<accession>A0AA38PKM7</accession>
<proteinExistence type="predicted"/>
<evidence type="ECO:0000313" key="2">
    <source>
        <dbReference type="Proteomes" id="UP001163846"/>
    </source>
</evidence>
<evidence type="ECO:0000313" key="1">
    <source>
        <dbReference type="EMBL" id="KAJ3844375.1"/>
    </source>
</evidence>
<protein>
    <submittedName>
        <fullName evidence="1">Uncharacterized protein</fullName>
    </submittedName>
</protein>
<dbReference type="Proteomes" id="UP001163846">
    <property type="component" value="Unassembled WGS sequence"/>
</dbReference>
<dbReference type="EMBL" id="MU805954">
    <property type="protein sequence ID" value="KAJ3844375.1"/>
    <property type="molecule type" value="Genomic_DNA"/>
</dbReference>
<gene>
    <name evidence="1" type="ORF">F5878DRAFT_637378</name>
</gene>
<keyword evidence="2" id="KW-1185">Reference proteome</keyword>
<organism evidence="1 2">
    <name type="scientific">Lentinula raphanica</name>
    <dbReference type="NCBI Taxonomy" id="153919"/>
    <lineage>
        <taxon>Eukaryota</taxon>
        <taxon>Fungi</taxon>
        <taxon>Dikarya</taxon>
        <taxon>Basidiomycota</taxon>
        <taxon>Agaricomycotina</taxon>
        <taxon>Agaricomycetes</taxon>
        <taxon>Agaricomycetidae</taxon>
        <taxon>Agaricales</taxon>
        <taxon>Marasmiineae</taxon>
        <taxon>Omphalotaceae</taxon>
        <taxon>Lentinula</taxon>
    </lineage>
</organism>
<comment type="caution">
    <text evidence="1">The sequence shown here is derived from an EMBL/GenBank/DDBJ whole genome shotgun (WGS) entry which is preliminary data.</text>
</comment>
<name>A0AA38PKM7_9AGAR</name>
<sequence>MANREQEGQATYEYTSYFLASHPSRQDKSNQLAELGYTCLGLHQSLGFCYPNQPWVINPLGEGFDHPSLASLPLNAATNAHFALLAVESPRNYLMSFLQSA</sequence>